<evidence type="ECO:0000313" key="2">
    <source>
        <dbReference type="Proteomes" id="UP000567293"/>
    </source>
</evidence>
<protein>
    <submittedName>
        <fullName evidence="1">DUF4331 domain-containing protein</fullName>
    </submittedName>
</protein>
<keyword evidence="2" id="KW-1185">Reference proteome</keyword>
<reference evidence="1" key="1">
    <citation type="submission" date="2020-06" db="EMBL/GenBank/DDBJ databases">
        <title>Legume-microbial interactions unlock mineral nutrients during tropical forest succession.</title>
        <authorList>
            <person name="Epihov D.Z."/>
        </authorList>
    </citation>
    <scope>NUCLEOTIDE SEQUENCE [LARGE SCALE GENOMIC DNA]</scope>
    <source>
        <strain evidence="1">Pan2503</strain>
    </source>
</reference>
<dbReference type="AlphaFoldDB" id="A0A7V8NMU4"/>
<dbReference type="InterPro" id="IPR025566">
    <property type="entry name" value="DUF4331"/>
</dbReference>
<name>A0A7V8NMU4_9BACT</name>
<proteinExistence type="predicted"/>
<organism evidence="1 2">
    <name type="scientific">Candidatus Acidiferrum panamense</name>
    <dbReference type="NCBI Taxonomy" id="2741543"/>
    <lineage>
        <taxon>Bacteria</taxon>
        <taxon>Pseudomonadati</taxon>
        <taxon>Acidobacteriota</taxon>
        <taxon>Terriglobia</taxon>
        <taxon>Candidatus Acidiferrales</taxon>
        <taxon>Candidatus Acidiferrum</taxon>
    </lineage>
</organism>
<feature type="non-terminal residue" evidence="1">
    <location>
        <position position="386"/>
    </location>
</feature>
<accession>A0A7V8NMU4</accession>
<evidence type="ECO:0000313" key="1">
    <source>
        <dbReference type="EMBL" id="MBA0084171.1"/>
    </source>
</evidence>
<dbReference type="Pfam" id="PF14224">
    <property type="entry name" value="DUF4331"/>
    <property type="match status" value="1"/>
</dbReference>
<comment type="caution">
    <text evidence="1">The sequence shown here is derived from an EMBL/GenBank/DDBJ whole genome shotgun (WGS) entry which is preliminary data.</text>
</comment>
<sequence length="386" mass="41645">MAALILVPTNLPASSHREAPITALDHTADVTDWYAFVSFDHPDRVTMILNVDPFLEPSNGPNYFPFDPNVLYEMKVDNNHDGIEDITFQFRFKTETRLPGVFTGFAGGIAGIPPITSLDGAGSTGLSLRQTYTVTMVRDGVSTDLTDGQTLFAVPSNVGPRTMPNYQALFNQGIYELGSGVRVFAGTVDDPFFIDLGAAFDSLNFRMGVGGVLSPQVDADDTHNYAPDAVAGFNVNSIVLEVPITMLTVDGQLHPATDKNAVIGTYGTTSRQHVTIRRTPAEMTESGNAVRTEGPWRQVQREGNPLINELIIGTGSKDRFSVDDPEHDSQFANFLLDPLLAHLFASLGIPVPSAPRTDLLPLVQYTAPICPGCGPQDAGPIADLLR</sequence>
<dbReference type="Proteomes" id="UP000567293">
    <property type="component" value="Unassembled WGS sequence"/>
</dbReference>
<dbReference type="EMBL" id="JACDQQ010000402">
    <property type="protein sequence ID" value="MBA0084171.1"/>
    <property type="molecule type" value="Genomic_DNA"/>
</dbReference>
<gene>
    <name evidence="1" type="ORF">HRJ53_04175</name>
</gene>